<protein>
    <recommendedName>
        <fullName evidence="4">Undecaprenyl-diphosphatase</fullName>
        <ecNumber evidence="3">3.6.1.27</ecNumber>
    </recommendedName>
    <alternativeName>
        <fullName evidence="10">Undecaprenyl pyrophosphate phosphatase</fullName>
    </alternativeName>
</protein>
<dbReference type="HAMAP" id="MF_01006">
    <property type="entry name" value="Undec_diphosphatase"/>
    <property type="match status" value="1"/>
</dbReference>
<dbReference type="EMBL" id="CAESAO010000031">
    <property type="protein sequence ID" value="CAB4340491.1"/>
    <property type="molecule type" value="Genomic_DNA"/>
</dbReference>
<comment type="subcellular location">
    <subcellularLocation>
        <location evidence="1">Cell membrane</location>
        <topology evidence="1">Multi-pass membrane protein</topology>
    </subcellularLocation>
</comment>
<feature type="transmembrane region" description="Helical" evidence="12">
    <location>
        <begin position="7"/>
        <end position="29"/>
    </location>
</feature>
<sequence>MSTLEAIVLGIVQGLTEFLPISSTGHILYVPALAGWPDPGAAFSAVIQLGTMAAVLVYFRKDLWRMAVAFVKSFGGEHTLWRSSDTDARLGWYILLGTIPIAIVGIVFSDQIENNVRTLSLVAIVMILFSFVLMAADLKGAQNRDVKELTLRDGIIIGLFQALALIPGVSRSGSTISGGLFLGLNRESATRYSFLLSVPAVVLSGVFELRKIGDSTGASVGVWPTVVATVLAFISGYLAIAFLLRFVRTHNFSVFVIYRVAVGVLMLVLLATGAVS</sequence>
<name>A0A6J5ZD06_9ZZZZ</name>
<feature type="transmembrane region" description="Helical" evidence="12">
    <location>
        <begin position="221"/>
        <end position="244"/>
    </location>
</feature>
<evidence type="ECO:0000256" key="7">
    <source>
        <dbReference type="ARBA" id="ARBA00022801"/>
    </source>
</evidence>
<evidence type="ECO:0000256" key="3">
    <source>
        <dbReference type="ARBA" id="ARBA00012374"/>
    </source>
</evidence>
<keyword evidence="7" id="KW-0378">Hydrolase</keyword>
<dbReference type="InterPro" id="IPR003824">
    <property type="entry name" value="UppP"/>
</dbReference>
<dbReference type="PANTHER" id="PTHR30622:SF4">
    <property type="entry name" value="UNDECAPRENYL-DIPHOSPHATASE"/>
    <property type="match status" value="1"/>
</dbReference>
<evidence type="ECO:0000256" key="2">
    <source>
        <dbReference type="ARBA" id="ARBA00010621"/>
    </source>
</evidence>
<dbReference type="Pfam" id="PF02673">
    <property type="entry name" value="BacA"/>
    <property type="match status" value="1"/>
</dbReference>
<keyword evidence="5" id="KW-1003">Cell membrane</keyword>
<dbReference type="GO" id="GO:0005886">
    <property type="term" value="C:plasma membrane"/>
    <property type="evidence" value="ECO:0007669"/>
    <property type="project" value="UniProtKB-SubCell"/>
</dbReference>
<evidence type="ECO:0000256" key="1">
    <source>
        <dbReference type="ARBA" id="ARBA00004651"/>
    </source>
</evidence>
<evidence type="ECO:0000256" key="5">
    <source>
        <dbReference type="ARBA" id="ARBA00022475"/>
    </source>
</evidence>
<evidence type="ECO:0000313" key="13">
    <source>
        <dbReference type="EMBL" id="CAB4340491.1"/>
    </source>
</evidence>
<accession>A0A6J5ZD06</accession>
<dbReference type="PANTHER" id="PTHR30622">
    <property type="entry name" value="UNDECAPRENYL-DIPHOSPHATASE"/>
    <property type="match status" value="1"/>
</dbReference>
<reference evidence="13" key="1">
    <citation type="submission" date="2020-05" db="EMBL/GenBank/DDBJ databases">
        <authorList>
            <person name="Chiriac C."/>
            <person name="Salcher M."/>
            <person name="Ghai R."/>
            <person name="Kavagutti S V."/>
        </authorList>
    </citation>
    <scope>NUCLEOTIDE SEQUENCE</scope>
</reference>
<feature type="transmembrane region" description="Helical" evidence="12">
    <location>
        <begin position="90"/>
        <end position="108"/>
    </location>
</feature>
<keyword evidence="9 12" id="KW-0472">Membrane</keyword>
<feature type="transmembrane region" description="Helical" evidence="12">
    <location>
        <begin position="120"/>
        <end position="138"/>
    </location>
</feature>
<feature type="transmembrane region" description="Helical" evidence="12">
    <location>
        <begin position="41"/>
        <end position="59"/>
    </location>
</feature>
<dbReference type="EC" id="3.6.1.27" evidence="3"/>
<evidence type="ECO:0000256" key="12">
    <source>
        <dbReference type="SAM" id="Phobius"/>
    </source>
</evidence>
<evidence type="ECO:0000256" key="11">
    <source>
        <dbReference type="ARBA" id="ARBA00047594"/>
    </source>
</evidence>
<dbReference type="NCBIfam" id="TIGR00753">
    <property type="entry name" value="undec_PP_bacA"/>
    <property type="match status" value="1"/>
</dbReference>
<keyword evidence="8 12" id="KW-1133">Transmembrane helix</keyword>
<dbReference type="NCBIfam" id="NF001392">
    <property type="entry name" value="PRK00281.2-1"/>
    <property type="match status" value="1"/>
</dbReference>
<comment type="similarity">
    <text evidence="2">Belongs to the UppP family.</text>
</comment>
<evidence type="ECO:0000256" key="6">
    <source>
        <dbReference type="ARBA" id="ARBA00022692"/>
    </source>
</evidence>
<keyword evidence="6 12" id="KW-0812">Transmembrane</keyword>
<evidence type="ECO:0000256" key="4">
    <source>
        <dbReference type="ARBA" id="ARBA00021581"/>
    </source>
</evidence>
<feature type="transmembrane region" description="Helical" evidence="12">
    <location>
        <begin position="150"/>
        <end position="169"/>
    </location>
</feature>
<dbReference type="GO" id="GO:0050380">
    <property type="term" value="F:undecaprenyl-diphosphatase activity"/>
    <property type="evidence" value="ECO:0007669"/>
    <property type="project" value="UniProtKB-EC"/>
</dbReference>
<feature type="transmembrane region" description="Helical" evidence="12">
    <location>
        <begin position="256"/>
        <end position="275"/>
    </location>
</feature>
<dbReference type="AlphaFoldDB" id="A0A6J5ZD06"/>
<evidence type="ECO:0000256" key="9">
    <source>
        <dbReference type="ARBA" id="ARBA00023136"/>
    </source>
</evidence>
<organism evidence="13">
    <name type="scientific">freshwater metagenome</name>
    <dbReference type="NCBI Taxonomy" id="449393"/>
    <lineage>
        <taxon>unclassified sequences</taxon>
        <taxon>metagenomes</taxon>
        <taxon>ecological metagenomes</taxon>
    </lineage>
</organism>
<evidence type="ECO:0000256" key="8">
    <source>
        <dbReference type="ARBA" id="ARBA00022989"/>
    </source>
</evidence>
<gene>
    <name evidence="13" type="ORF">UFOPK3522_00546</name>
</gene>
<evidence type="ECO:0000256" key="10">
    <source>
        <dbReference type="ARBA" id="ARBA00032707"/>
    </source>
</evidence>
<comment type="catalytic activity">
    <reaction evidence="11">
        <text>di-trans,octa-cis-undecaprenyl diphosphate + H2O = di-trans,octa-cis-undecaprenyl phosphate + phosphate + H(+)</text>
        <dbReference type="Rhea" id="RHEA:28094"/>
        <dbReference type="ChEBI" id="CHEBI:15377"/>
        <dbReference type="ChEBI" id="CHEBI:15378"/>
        <dbReference type="ChEBI" id="CHEBI:43474"/>
        <dbReference type="ChEBI" id="CHEBI:58405"/>
        <dbReference type="ChEBI" id="CHEBI:60392"/>
        <dbReference type="EC" id="3.6.1.27"/>
    </reaction>
</comment>
<proteinExistence type="inferred from homology"/>